<dbReference type="EMBL" id="FNKH01000002">
    <property type="protein sequence ID" value="SDQ76542.1"/>
    <property type="molecule type" value="Genomic_DNA"/>
</dbReference>
<organism evidence="3 4">
    <name type="scientific">Crystallibacter crystallopoietes</name>
    <dbReference type="NCBI Taxonomy" id="37928"/>
    <lineage>
        <taxon>Bacteria</taxon>
        <taxon>Bacillati</taxon>
        <taxon>Actinomycetota</taxon>
        <taxon>Actinomycetes</taxon>
        <taxon>Micrococcales</taxon>
        <taxon>Micrococcaceae</taxon>
        <taxon>Crystallibacter</taxon>
    </lineage>
</organism>
<feature type="coiled-coil region" evidence="1">
    <location>
        <begin position="72"/>
        <end position="134"/>
    </location>
</feature>
<evidence type="ECO:0000256" key="1">
    <source>
        <dbReference type="SAM" id="Coils"/>
    </source>
</evidence>
<keyword evidence="1" id="KW-0175">Coiled coil</keyword>
<protein>
    <submittedName>
        <fullName evidence="3">Uncharacterized protein</fullName>
    </submittedName>
</protein>
<keyword evidence="4" id="KW-1185">Reference proteome</keyword>
<sequence>MVVMLLTTVDPSATEFVTEVVPQILLIGGAVVVAMGLAFAVTCWLVVRRIRRSGVVQRGVRKGSMAVRSVAADDAGRKLARLRMQLERSSEATVRSLAAADAQGRPLGDLPAVAANLARAERALDEQLHLAQREPNPQLRKTLVPGLAGQVERLSGLSAELRQSLLQNGHTVSTSQIERVSTHLAMEVDALRTWNTAYGSRQLP</sequence>
<proteinExistence type="predicted"/>
<accession>A0A1H1DJA2</accession>
<keyword evidence="2" id="KW-0472">Membrane</keyword>
<keyword evidence="2" id="KW-1133">Transmembrane helix</keyword>
<dbReference type="KEGG" id="acry:AC20117_05060"/>
<evidence type="ECO:0000313" key="3">
    <source>
        <dbReference type="EMBL" id="SDQ76542.1"/>
    </source>
</evidence>
<evidence type="ECO:0000256" key="2">
    <source>
        <dbReference type="SAM" id="Phobius"/>
    </source>
</evidence>
<keyword evidence="2" id="KW-0812">Transmembrane</keyword>
<gene>
    <name evidence="3" type="ORF">SAMN04489742_2474</name>
</gene>
<dbReference type="Proteomes" id="UP000181917">
    <property type="component" value="Unassembled WGS sequence"/>
</dbReference>
<reference evidence="3 4" key="1">
    <citation type="submission" date="2016-10" db="EMBL/GenBank/DDBJ databases">
        <authorList>
            <person name="de Groot N.N."/>
        </authorList>
    </citation>
    <scope>NUCLEOTIDE SEQUENCE [LARGE SCALE GENOMIC DNA]</scope>
    <source>
        <strain evidence="3 4">DSM 20117</strain>
    </source>
</reference>
<evidence type="ECO:0000313" key="4">
    <source>
        <dbReference type="Proteomes" id="UP000181917"/>
    </source>
</evidence>
<dbReference type="STRING" id="37928.SAMN04489742_2474"/>
<feature type="transmembrane region" description="Helical" evidence="2">
    <location>
        <begin position="20"/>
        <end position="47"/>
    </location>
</feature>
<dbReference type="AlphaFoldDB" id="A0A1H1DJA2"/>
<name>A0A1H1DJA2_9MICC</name>